<accession>A0AAN8SAA7</accession>
<reference evidence="1 2" key="1">
    <citation type="submission" date="2023-10" db="EMBL/GenBank/DDBJ databases">
        <title>Genomes of two closely related lineages of the louse Polyplax serrata with different host specificities.</title>
        <authorList>
            <person name="Martinu J."/>
            <person name="Tarabai H."/>
            <person name="Stefka J."/>
            <person name="Hypsa V."/>
        </authorList>
    </citation>
    <scope>NUCLEOTIDE SEQUENCE [LARGE SCALE GENOMIC DNA]</scope>
    <source>
        <strain evidence="1">HR10_N</strain>
    </source>
</reference>
<name>A0AAN8SAA7_POLSC</name>
<gene>
    <name evidence="1" type="ORF">RUM43_008056</name>
</gene>
<evidence type="ECO:0000313" key="1">
    <source>
        <dbReference type="EMBL" id="KAK6639781.1"/>
    </source>
</evidence>
<protein>
    <submittedName>
        <fullName evidence="1">Uncharacterized protein</fullName>
    </submittedName>
</protein>
<evidence type="ECO:0000313" key="2">
    <source>
        <dbReference type="Proteomes" id="UP001372834"/>
    </source>
</evidence>
<proteinExistence type="predicted"/>
<sequence>MNLHSRDVFLDLGALDGRRMLKKNLFRAEKFEDFNPALLKAFHLPLSLPDRDCTRVSKMAATLPHCRGMKSGGGKLVVGEAKAAATTAAET</sequence>
<dbReference type="EMBL" id="JAWJWE010000003">
    <property type="protein sequence ID" value="KAK6639781.1"/>
    <property type="molecule type" value="Genomic_DNA"/>
</dbReference>
<comment type="caution">
    <text evidence="1">The sequence shown here is derived from an EMBL/GenBank/DDBJ whole genome shotgun (WGS) entry which is preliminary data.</text>
</comment>
<organism evidence="1 2">
    <name type="scientific">Polyplax serrata</name>
    <name type="common">Common mouse louse</name>
    <dbReference type="NCBI Taxonomy" id="468196"/>
    <lineage>
        <taxon>Eukaryota</taxon>
        <taxon>Metazoa</taxon>
        <taxon>Ecdysozoa</taxon>
        <taxon>Arthropoda</taxon>
        <taxon>Hexapoda</taxon>
        <taxon>Insecta</taxon>
        <taxon>Pterygota</taxon>
        <taxon>Neoptera</taxon>
        <taxon>Paraneoptera</taxon>
        <taxon>Psocodea</taxon>
        <taxon>Troctomorpha</taxon>
        <taxon>Phthiraptera</taxon>
        <taxon>Anoplura</taxon>
        <taxon>Polyplacidae</taxon>
        <taxon>Polyplax</taxon>
    </lineage>
</organism>
<dbReference type="AlphaFoldDB" id="A0AAN8SAA7"/>
<dbReference type="Proteomes" id="UP001372834">
    <property type="component" value="Unassembled WGS sequence"/>
</dbReference>